<organism evidence="4">
    <name type="scientific">uncultured Dysgonomonas sp</name>
    <dbReference type="NCBI Taxonomy" id="206096"/>
    <lineage>
        <taxon>Bacteria</taxon>
        <taxon>Pseudomonadati</taxon>
        <taxon>Bacteroidota</taxon>
        <taxon>Bacteroidia</taxon>
        <taxon>Bacteroidales</taxon>
        <taxon>Dysgonomonadaceae</taxon>
        <taxon>Dysgonomonas</taxon>
        <taxon>environmental samples</taxon>
    </lineage>
</organism>
<dbReference type="EMBL" id="FLUM01000001">
    <property type="protein sequence ID" value="SBV93825.1"/>
    <property type="molecule type" value="Genomic_DNA"/>
</dbReference>
<dbReference type="Pfam" id="PF03641">
    <property type="entry name" value="Lysine_decarbox"/>
    <property type="match status" value="1"/>
</dbReference>
<keyword evidence="3" id="KW-0203">Cytokinin biosynthesis</keyword>
<sequence length="191" mass="21403">MKYISVFCGSSSGNESIFAEQAMLLGKRIARRGYGVIYGGAHVGLMGAVANGALEENGEVIGVIPEFLKQKELEHKRITKMHIVETMHERKALMSELSDAVIALPGGYGTMEELFEMLTWAQLALHKKPVGLLNTLGYYDPLVAMSEKMIEKGFLKDEYRGIMIVEDNVDTLLDKMELFVPLKNDKWFEVK</sequence>
<dbReference type="NCBIfam" id="TIGR00730">
    <property type="entry name" value="Rossman fold protein, TIGR00730 family"/>
    <property type="match status" value="1"/>
</dbReference>
<dbReference type="AlphaFoldDB" id="A0A212J3U0"/>
<accession>A0A212J3U0</accession>
<comment type="catalytic activity">
    <reaction evidence="1">
        <text>AMP + H2O = D-ribose 5-phosphate + adenine</text>
        <dbReference type="Rhea" id="RHEA:20129"/>
        <dbReference type="ChEBI" id="CHEBI:15377"/>
        <dbReference type="ChEBI" id="CHEBI:16708"/>
        <dbReference type="ChEBI" id="CHEBI:78346"/>
        <dbReference type="ChEBI" id="CHEBI:456215"/>
        <dbReference type="EC" id="3.2.2.4"/>
    </reaction>
</comment>
<evidence type="ECO:0000256" key="2">
    <source>
        <dbReference type="ARBA" id="ARBA00006763"/>
    </source>
</evidence>
<dbReference type="InterPro" id="IPR031100">
    <property type="entry name" value="LOG_fam"/>
</dbReference>
<proteinExistence type="inferred from homology"/>
<evidence type="ECO:0000256" key="1">
    <source>
        <dbReference type="ARBA" id="ARBA00000274"/>
    </source>
</evidence>
<dbReference type="GO" id="GO:0008714">
    <property type="term" value="F:AMP nucleosidase activity"/>
    <property type="evidence" value="ECO:0007669"/>
    <property type="project" value="UniProtKB-EC"/>
</dbReference>
<dbReference type="EC" id="3.2.2.n1" evidence="3"/>
<protein>
    <recommendedName>
        <fullName evidence="3">Cytokinin riboside 5'-monophosphate phosphoribohydrolase</fullName>
        <ecNumber evidence="3">3.2.2.n1</ecNumber>
    </recommendedName>
</protein>
<evidence type="ECO:0000313" key="4">
    <source>
        <dbReference type="EMBL" id="SBV93825.1"/>
    </source>
</evidence>
<reference evidence="4" key="1">
    <citation type="submission" date="2016-04" db="EMBL/GenBank/DDBJ databases">
        <authorList>
            <person name="Evans L.H."/>
            <person name="Alamgir A."/>
            <person name="Owens N."/>
            <person name="Weber N.D."/>
            <person name="Virtaneva K."/>
            <person name="Barbian K."/>
            <person name="Babar A."/>
            <person name="Rosenke K."/>
        </authorList>
    </citation>
    <scope>NUCLEOTIDE SEQUENCE</scope>
    <source>
        <strain evidence="4">86-1</strain>
    </source>
</reference>
<dbReference type="GO" id="GO:0005829">
    <property type="term" value="C:cytosol"/>
    <property type="evidence" value="ECO:0007669"/>
    <property type="project" value="TreeGrafter"/>
</dbReference>
<dbReference type="Gene3D" id="3.40.50.450">
    <property type="match status" value="1"/>
</dbReference>
<dbReference type="PANTHER" id="PTHR31223:SF70">
    <property type="entry name" value="LOG FAMILY PROTEIN YJL055W"/>
    <property type="match status" value="1"/>
</dbReference>
<gene>
    <name evidence="4" type="ORF">KL86DYS1_10968</name>
</gene>
<dbReference type="PANTHER" id="PTHR31223">
    <property type="entry name" value="LOG FAMILY PROTEIN YJL055W"/>
    <property type="match status" value="1"/>
</dbReference>
<dbReference type="SUPFAM" id="SSF102405">
    <property type="entry name" value="MCP/YpsA-like"/>
    <property type="match status" value="1"/>
</dbReference>
<evidence type="ECO:0000256" key="3">
    <source>
        <dbReference type="RuleBase" id="RU363015"/>
    </source>
</evidence>
<dbReference type="InterPro" id="IPR005269">
    <property type="entry name" value="LOG"/>
</dbReference>
<comment type="similarity">
    <text evidence="2 3">Belongs to the LOG family.</text>
</comment>
<name>A0A212J3U0_9BACT</name>
<dbReference type="RefSeq" id="WP_296938855.1">
    <property type="nucleotide sequence ID" value="NZ_LT599032.1"/>
</dbReference>
<keyword evidence="3" id="KW-0378">Hydrolase</keyword>
<dbReference type="GO" id="GO:0009691">
    <property type="term" value="P:cytokinin biosynthetic process"/>
    <property type="evidence" value="ECO:0007669"/>
    <property type="project" value="UniProtKB-UniRule"/>
</dbReference>